<dbReference type="GO" id="GO:0032267">
    <property type="term" value="F:tRNA(Ile)-lysidine synthase activity"/>
    <property type="evidence" value="ECO:0007669"/>
    <property type="project" value="UniProtKB-EC"/>
</dbReference>
<dbReference type="HAMAP" id="MF_01161">
    <property type="entry name" value="tRNA_Ile_lys_synt"/>
    <property type="match status" value="1"/>
</dbReference>
<evidence type="ECO:0000256" key="3">
    <source>
        <dbReference type="ARBA" id="ARBA00022598"/>
    </source>
</evidence>
<dbReference type="RefSeq" id="WP_114835238.1">
    <property type="nucleotide sequence ID" value="NZ_LR699114.1"/>
</dbReference>
<dbReference type="InterPro" id="IPR012094">
    <property type="entry name" value="tRNA_Ile_lys_synt"/>
</dbReference>
<dbReference type="SUPFAM" id="SSF82829">
    <property type="entry name" value="MesJ substrate recognition domain-like"/>
    <property type="match status" value="1"/>
</dbReference>
<dbReference type="InterPro" id="IPR011063">
    <property type="entry name" value="TilS/TtcA_N"/>
</dbReference>
<dbReference type="InterPro" id="IPR015262">
    <property type="entry name" value="tRNA_Ile_lys_synt_subst-bd"/>
</dbReference>
<comment type="function">
    <text evidence="8">Ligates lysine onto the cytidine present at position 34 of the AUA codon-specific tRNA(Ile) that contains the anticodon CAU, in an ATP-dependent manner. Cytidine is converted to lysidine, thus changing the amino acid specificity of the tRNA from methionine to isoleucine.</text>
</comment>
<dbReference type="SUPFAM" id="SSF52402">
    <property type="entry name" value="Adenine nucleotide alpha hydrolases-like"/>
    <property type="match status" value="1"/>
</dbReference>
<evidence type="ECO:0000313" key="10">
    <source>
        <dbReference type="EMBL" id="RDI39080.1"/>
    </source>
</evidence>
<dbReference type="InterPro" id="IPR014729">
    <property type="entry name" value="Rossmann-like_a/b/a_fold"/>
</dbReference>
<dbReference type="Gene3D" id="1.20.59.20">
    <property type="match status" value="1"/>
</dbReference>
<dbReference type="GO" id="GO:0006400">
    <property type="term" value="P:tRNA modification"/>
    <property type="evidence" value="ECO:0007669"/>
    <property type="project" value="UniProtKB-UniRule"/>
</dbReference>
<dbReference type="InterPro" id="IPR012795">
    <property type="entry name" value="tRNA_Ile_lys_synt_N"/>
</dbReference>
<name>A0A370G7A2_9COXI</name>
<dbReference type="PANTHER" id="PTHR43033">
    <property type="entry name" value="TRNA(ILE)-LYSIDINE SYNTHASE-RELATED"/>
    <property type="match status" value="1"/>
</dbReference>
<gene>
    <name evidence="8" type="primary">tilS</name>
    <name evidence="10" type="ORF">C8D86_1285</name>
</gene>
<dbReference type="SUPFAM" id="SSF56037">
    <property type="entry name" value="PheT/TilS domain"/>
    <property type="match status" value="1"/>
</dbReference>
<dbReference type="EC" id="6.3.4.19" evidence="8"/>
<dbReference type="Proteomes" id="UP000254720">
    <property type="component" value="Unassembled WGS sequence"/>
</dbReference>
<comment type="subcellular location">
    <subcellularLocation>
        <location evidence="1 8">Cytoplasm</location>
    </subcellularLocation>
</comment>
<keyword evidence="5 8" id="KW-0547">Nucleotide-binding</keyword>
<comment type="similarity">
    <text evidence="8">Belongs to the tRNA(Ile)-lysidine synthase family.</text>
</comment>
<keyword evidence="3 8" id="KW-0436">Ligase</keyword>
<evidence type="ECO:0000256" key="8">
    <source>
        <dbReference type="HAMAP-Rule" id="MF_01161"/>
    </source>
</evidence>
<comment type="catalytic activity">
    <reaction evidence="7 8">
        <text>cytidine(34) in tRNA(Ile2) + L-lysine + ATP = lysidine(34) in tRNA(Ile2) + AMP + diphosphate + H(+)</text>
        <dbReference type="Rhea" id="RHEA:43744"/>
        <dbReference type="Rhea" id="RHEA-COMP:10625"/>
        <dbReference type="Rhea" id="RHEA-COMP:10670"/>
        <dbReference type="ChEBI" id="CHEBI:15378"/>
        <dbReference type="ChEBI" id="CHEBI:30616"/>
        <dbReference type="ChEBI" id="CHEBI:32551"/>
        <dbReference type="ChEBI" id="CHEBI:33019"/>
        <dbReference type="ChEBI" id="CHEBI:82748"/>
        <dbReference type="ChEBI" id="CHEBI:83665"/>
        <dbReference type="ChEBI" id="CHEBI:456215"/>
        <dbReference type="EC" id="6.3.4.19"/>
    </reaction>
</comment>
<keyword evidence="6 8" id="KW-0067">ATP-binding</keyword>
<comment type="domain">
    <text evidence="8">The N-terminal region contains the highly conserved SGGXDS motif, predicted to be a P-loop motif involved in ATP binding.</text>
</comment>
<dbReference type="Pfam" id="PF09179">
    <property type="entry name" value="TilS"/>
    <property type="match status" value="1"/>
</dbReference>
<evidence type="ECO:0000259" key="9">
    <source>
        <dbReference type="SMART" id="SM00977"/>
    </source>
</evidence>
<dbReference type="NCBIfam" id="TIGR02432">
    <property type="entry name" value="lysidine_TilS_N"/>
    <property type="match status" value="1"/>
</dbReference>
<protein>
    <recommendedName>
        <fullName evidence="8">tRNA(Ile)-lysidine synthase</fullName>
        <ecNumber evidence="8">6.3.4.19</ecNumber>
    </recommendedName>
    <alternativeName>
        <fullName evidence="8">tRNA(Ile)-2-lysyl-cytidine synthase</fullName>
    </alternativeName>
    <alternativeName>
        <fullName evidence="8">tRNA(Ile)-lysidine synthetase</fullName>
    </alternativeName>
</protein>
<sequence length="436" mass="49375">MTLFEAVSAFCARHGFDKTYWLAYSGGLDSHVLLSLCAELRTVFPLKLKAIHIHHGLSAQADKWAKHCARVCREYDIVYIEHAIQLDLAPGDSLEEIARTRRYAVLAECLGEGDILLTAHQQDDQAETLLLQLFRGAGLKGLAAMPSFKPFARGFHGRPLLAFPRAELRHYADAHHLEWMEDESNQDLRLTRNFIRHTILGPLKARWPTIVSAISRSAGHCAEAHTLLAELTTPAFNLENADTQPLSIEKLLPLDAPKQRWMLRTWIERSGFPVPDTRKMETIRLNVLSANWDRLPVVKWGNTELRRHRDKLYLMSSLLPHDPKQQFEWDLTGPLPLPFLGALHVSMLEGAGLRADIQQVSVRFRQGGEKIPIPGRGRRTLKNLLQEWDVLPWERDRLPLIFAGGVLAMIPGYFIHPDFEARKGEKGLAIQVVPVA</sequence>
<dbReference type="CDD" id="cd01992">
    <property type="entry name" value="TilS_N"/>
    <property type="match status" value="1"/>
</dbReference>
<evidence type="ECO:0000256" key="4">
    <source>
        <dbReference type="ARBA" id="ARBA00022694"/>
    </source>
</evidence>
<evidence type="ECO:0000313" key="11">
    <source>
        <dbReference type="Proteomes" id="UP000254720"/>
    </source>
</evidence>
<evidence type="ECO:0000256" key="7">
    <source>
        <dbReference type="ARBA" id="ARBA00048539"/>
    </source>
</evidence>
<dbReference type="InterPro" id="IPR012796">
    <property type="entry name" value="Lysidine-tRNA-synth_C"/>
</dbReference>
<dbReference type="EMBL" id="QQAX01000028">
    <property type="protein sequence ID" value="RDI39080.1"/>
    <property type="molecule type" value="Genomic_DNA"/>
</dbReference>
<feature type="binding site" evidence="8">
    <location>
        <begin position="25"/>
        <end position="30"/>
    </location>
    <ligand>
        <name>ATP</name>
        <dbReference type="ChEBI" id="CHEBI:30616"/>
    </ligand>
</feature>
<dbReference type="Pfam" id="PF11734">
    <property type="entry name" value="TilS_C"/>
    <property type="match status" value="1"/>
</dbReference>
<reference evidence="10 11" key="1">
    <citation type="submission" date="2018-07" db="EMBL/GenBank/DDBJ databases">
        <title>Genomic Encyclopedia of Type Strains, Phase IV (KMG-IV): sequencing the most valuable type-strain genomes for metagenomic binning, comparative biology and taxonomic classification.</title>
        <authorList>
            <person name="Goeker M."/>
        </authorList>
    </citation>
    <scope>NUCLEOTIDE SEQUENCE [LARGE SCALE GENOMIC DNA]</scope>
    <source>
        <strain evidence="10 11">DSM 16500</strain>
    </source>
</reference>
<dbReference type="AlphaFoldDB" id="A0A370G7A2"/>
<dbReference type="SMART" id="SM00977">
    <property type="entry name" value="TilS_C"/>
    <property type="match status" value="1"/>
</dbReference>
<dbReference type="Gene3D" id="3.40.50.620">
    <property type="entry name" value="HUPs"/>
    <property type="match status" value="1"/>
</dbReference>
<dbReference type="PANTHER" id="PTHR43033:SF1">
    <property type="entry name" value="TRNA(ILE)-LYSIDINE SYNTHASE-RELATED"/>
    <property type="match status" value="1"/>
</dbReference>
<feature type="domain" description="Lysidine-tRNA(Ile) synthetase C-terminal" evidence="9">
    <location>
        <begin position="360"/>
        <end position="432"/>
    </location>
</feature>
<dbReference type="GO" id="GO:0005737">
    <property type="term" value="C:cytoplasm"/>
    <property type="evidence" value="ECO:0007669"/>
    <property type="project" value="UniProtKB-SubCell"/>
</dbReference>
<dbReference type="NCBIfam" id="TIGR02433">
    <property type="entry name" value="lysidine_TilS_C"/>
    <property type="match status" value="1"/>
</dbReference>
<dbReference type="GO" id="GO:0005524">
    <property type="term" value="F:ATP binding"/>
    <property type="evidence" value="ECO:0007669"/>
    <property type="project" value="UniProtKB-UniRule"/>
</dbReference>
<keyword evidence="2 8" id="KW-0963">Cytoplasm</keyword>
<evidence type="ECO:0000256" key="5">
    <source>
        <dbReference type="ARBA" id="ARBA00022741"/>
    </source>
</evidence>
<proteinExistence type="inferred from homology"/>
<evidence type="ECO:0000256" key="6">
    <source>
        <dbReference type="ARBA" id="ARBA00022840"/>
    </source>
</evidence>
<evidence type="ECO:0000256" key="1">
    <source>
        <dbReference type="ARBA" id="ARBA00004496"/>
    </source>
</evidence>
<keyword evidence="4 8" id="KW-0819">tRNA processing</keyword>
<evidence type="ECO:0000256" key="2">
    <source>
        <dbReference type="ARBA" id="ARBA00022490"/>
    </source>
</evidence>
<accession>A0A370G7A2</accession>
<dbReference type="OrthoDB" id="9807403at2"/>
<keyword evidence="11" id="KW-1185">Reference proteome</keyword>
<organism evidence="10 11">
    <name type="scientific">Aquicella lusitana</name>
    <dbReference type="NCBI Taxonomy" id="254246"/>
    <lineage>
        <taxon>Bacteria</taxon>
        <taxon>Pseudomonadati</taxon>
        <taxon>Pseudomonadota</taxon>
        <taxon>Gammaproteobacteria</taxon>
        <taxon>Legionellales</taxon>
        <taxon>Coxiellaceae</taxon>
        <taxon>Aquicella</taxon>
    </lineage>
</organism>
<dbReference type="Pfam" id="PF01171">
    <property type="entry name" value="ATP_bind_3"/>
    <property type="match status" value="1"/>
</dbReference>
<comment type="caution">
    <text evidence="10">The sequence shown here is derived from an EMBL/GenBank/DDBJ whole genome shotgun (WGS) entry which is preliminary data.</text>
</comment>